<protein>
    <submittedName>
        <fullName evidence="2">Ovule protein</fullName>
    </submittedName>
</protein>
<organism evidence="1 2">
    <name type="scientific">Syphacia muris</name>
    <dbReference type="NCBI Taxonomy" id="451379"/>
    <lineage>
        <taxon>Eukaryota</taxon>
        <taxon>Metazoa</taxon>
        <taxon>Ecdysozoa</taxon>
        <taxon>Nematoda</taxon>
        <taxon>Chromadorea</taxon>
        <taxon>Rhabditida</taxon>
        <taxon>Spirurina</taxon>
        <taxon>Oxyuridomorpha</taxon>
        <taxon>Oxyuroidea</taxon>
        <taxon>Oxyuridae</taxon>
        <taxon>Syphacia</taxon>
    </lineage>
</organism>
<evidence type="ECO:0000313" key="2">
    <source>
        <dbReference type="WBParaSite" id="SMUV_0000699101-mRNA-1"/>
    </source>
</evidence>
<dbReference type="WBParaSite" id="SMUV_0000699101-mRNA-1">
    <property type="protein sequence ID" value="SMUV_0000699101-mRNA-1"/>
    <property type="gene ID" value="SMUV_0000699101"/>
</dbReference>
<name>A0A0N5AQM0_9BILA</name>
<dbReference type="Proteomes" id="UP000046393">
    <property type="component" value="Unplaced"/>
</dbReference>
<accession>A0A0N5AQM0</accession>
<keyword evidence="1" id="KW-1185">Reference proteome</keyword>
<sequence length="67" mass="7653">MVDQMVSGKRLWNWTGKILLRKPLAQNTFCKVTLPTFKQVSSSKKLFHRLLSCDFESGLVGLLKAEQ</sequence>
<proteinExistence type="predicted"/>
<dbReference type="AlphaFoldDB" id="A0A0N5AQM0"/>
<reference evidence="2" key="1">
    <citation type="submission" date="2017-02" db="UniProtKB">
        <authorList>
            <consortium name="WormBaseParasite"/>
        </authorList>
    </citation>
    <scope>IDENTIFICATION</scope>
</reference>
<evidence type="ECO:0000313" key="1">
    <source>
        <dbReference type="Proteomes" id="UP000046393"/>
    </source>
</evidence>